<dbReference type="EMBL" id="JANRMS010000331">
    <property type="protein sequence ID" value="KAJ3541780.1"/>
    <property type="molecule type" value="Genomic_DNA"/>
</dbReference>
<accession>A0ACC1SKR8</accession>
<name>A0ACC1SKR8_9HYPO</name>
<sequence>MNETFSIDDDVSTDETVSLIDEFESYQFEARLKKTRQLCETLWPHHCHDDFSIETIGNSGEVDIMGIDVLNNGNKKSLKQDIPPGKYVLRILKSPGACTKYLKSLLDLARTYTSFNLPRVVASDLDSNSQNPFGSPFMLQEAMTGQVLQDVWEKLTFQQRLCIAKDMARFCTEVEKATNPSGGTPDFEKGFQSDGSIPTVDFDFRGRRRDVKLPLTSQHPVEMICARLQQWDRQCAQSVDGTKSTQPIYTWRWLDLIKVVKSMQSSAGTFGPDKPTYYFHHGDLFPHNIMVQIDDEKTAHVTGILDWDGAHFAPAVVAFSPPAWLWIEDDCTDEDKGVVNVYTFWDLASTDPEAEEAKEIKATFEEAVSPQFLRYAYCPDASVARKIWSTAKVYVEDRWIAKDLEQILEAWR</sequence>
<organism evidence="1 2">
    <name type="scientific">Fusarium decemcellulare</name>
    <dbReference type="NCBI Taxonomy" id="57161"/>
    <lineage>
        <taxon>Eukaryota</taxon>
        <taxon>Fungi</taxon>
        <taxon>Dikarya</taxon>
        <taxon>Ascomycota</taxon>
        <taxon>Pezizomycotina</taxon>
        <taxon>Sordariomycetes</taxon>
        <taxon>Hypocreomycetidae</taxon>
        <taxon>Hypocreales</taxon>
        <taxon>Nectriaceae</taxon>
        <taxon>Fusarium</taxon>
        <taxon>Fusarium decemcellulare species complex</taxon>
    </lineage>
</organism>
<evidence type="ECO:0000313" key="2">
    <source>
        <dbReference type="Proteomes" id="UP001148629"/>
    </source>
</evidence>
<proteinExistence type="predicted"/>
<protein>
    <submittedName>
        <fullName evidence="1">Uncharacterized protein</fullName>
    </submittedName>
</protein>
<evidence type="ECO:0000313" key="1">
    <source>
        <dbReference type="EMBL" id="KAJ3541780.1"/>
    </source>
</evidence>
<keyword evidence="2" id="KW-1185">Reference proteome</keyword>
<dbReference type="Proteomes" id="UP001148629">
    <property type="component" value="Unassembled WGS sequence"/>
</dbReference>
<comment type="caution">
    <text evidence="1">The sequence shown here is derived from an EMBL/GenBank/DDBJ whole genome shotgun (WGS) entry which is preliminary data.</text>
</comment>
<reference evidence="1" key="1">
    <citation type="submission" date="2022-08" db="EMBL/GenBank/DDBJ databases">
        <title>Genome Sequence of Fusarium decemcellulare.</title>
        <authorList>
            <person name="Buettner E."/>
        </authorList>
    </citation>
    <scope>NUCLEOTIDE SEQUENCE</scope>
    <source>
        <strain evidence="1">Babe19</strain>
    </source>
</reference>
<gene>
    <name evidence="1" type="ORF">NM208_g4438</name>
</gene>